<dbReference type="InterPro" id="IPR029044">
    <property type="entry name" value="Nucleotide-diphossugar_trans"/>
</dbReference>
<dbReference type="Proteomes" id="UP000032683">
    <property type="component" value="Unassembled WGS sequence"/>
</dbReference>
<name>A0A0D6QAV7_KOMXY</name>
<sequence length="383" mass="40996">MPPARPPVVAIPVRNEAQRIGPCLRALAAQQGACPGHVVLLLNNCTDDTRGAVRALATSLPFGVIVAERSYAPPVAHAGTARRAAMQIAAALAEPDGIVLTTDADGRVAPDWLANTLAAFDAGADAVCGRALIDPADARIIPAHLHDDDRMETAYATMLDRIHDLSDPDPHDPWPRHTEHSGASIAVRVAAWRRAGGIPALPLGEDRGFIRALRQVDATIRHAPDVMVSVSGRIEGRARGGMADTMARRMVRQDEMLDDSLEPPRTCLRRARARAALRGLRGLPPGCDAWHDAADGLAALLRLPVATVAHMARGRFMGMAWDRLETLSPELRRMPVRRADLPMYIDEARRIVRGLLATPSCALPYVGSVTGGALSGPLTTSSR</sequence>
<dbReference type="GO" id="GO:0005886">
    <property type="term" value="C:plasma membrane"/>
    <property type="evidence" value="ECO:0007669"/>
    <property type="project" value="UniProtKB-SubCell"/>
</dbReference>
<evidence type="ECO:0000256" key="3">
    <source>
        <dbReference type="ARBA" id="ARBA00022676"/>
    </source>
</evidence>
<evidence type="ECO:0000256" key="2">
    <source>
        <dbReference type="ARBA" id="ARBA00022475"/>
    </source>
</evidence>
<gene>
    <name evidence="7" type="ORF">Gxy13693_048_039</name>
</gene>
<keyword evidence="5" id="KW-0472">Membrane</keyword>
<dbReference type="Pfam" id="PF00535">
    <property type="entry name" value="Glycos_transf_2"/>
    <property type="match status" value="1"/>
</dbReference>
<evidence type="ECO:0000256" key="5">
    <source>
        <dbReference type="ARBA" id="ARBA00023136"/>
    </source>
</evidence>
<keyword evidence="3" id="KW-0328">Glycosyltransferase</keyword>
<evidence type="ECO:0000256" key="4">
    <source>
        <dbReference type="ARBA" id="ARBA00022679"/>
    </source>
</evidence>
<protein>
    <submittedName>
        <fullName evidence="7">Glycosyl transferase</fullName>
    </submittedName>
</protein>
<keyword evidence="4 7" id="KW-0808">Transferase</keyword>
<dbReference type="PANTHER" id="PTHR43646:SF2">
    <property type="entry name" value="GLYCOSYLTRANSFERASE 2-LIKE DOMAIN-CONTAINING PROTEIN"/>
    <property type="match status" value="1"/>
</dbReference>
<evidence type="ECO:0000313" key="7">
    <source>
        <dbReference type="EMBL" id="GAO00469.1"/>
    </source>
</evidence>
<comment type="subcellular location">
    <subcellularLocation>
        <location evidence="1">Cell membrane</location>
    </subcellularLocation>
</comment>
<proteinExistence type="predicted"/>
<comment type="caution">
    <text evidence="7">The sequence shown here is derived from an EMBL/GenBank/DDBJ whole genome shotgun (WGS) entry which is preliminary data.</text>
</comment>
<dbReference type="InterPro" id="IPR001173">
    <property type="entry name" value="Glyco_trans_2-like"/>
</dbReference>
<organism evidence="7 8">
    <name type="scientific">Komagataeibacter xylinus NBRC 13693</name>
    <dbReference type="NCBI Taxonomy" id="1234668"/>
    <lineage>
        <taxon>Bacteria</taxon>
        <taxon>Pseudomonadati</taxon>
        <taxon>Pseudomonadota</taxon>
        <taxon>Alphaproteobacteria</taxon>
        <taxon>Acetobacterales</taxon>
        <taxon>Acetobacteraceae</taxon>
        <taxon>Komagataeibacter</taxon>
    </lineage>
</organism>
<evidence type="ECO:0000256" key="1">
    <source>
        <dbReference type="ARBA" id="ARBA00004236"/>
    </source>
</evidence>
<dbReference type="Gene3D" id="3.90.550.10">
    <property type="entry name" value="Spore Coat Polysaccharide Biosynthesis Protein SpsA, Chain A"/>
    <property type="match status" value="1"/>
</dbReference>
<feature type="domain" description="Glycosyltransferase 2-like" evidence="6">
    <location>
        <begin position="9"/>
        <end position="143"/>
    </location>
</feature>
<evidence type="ECO:0000259" key="6">
    <source>
        <dbReference type="Pfam" id="PF00535"/>
    </source>
</evidence>
<reference evidence="7 8" key="1">
    <citation type="submission" date="2012-11" db="EMBL/GenBank/DDBJ databases">
        <title>Whole genome sequence of Gluconacetobacter xylinus NBRC 13693.</title>
        <authorList>
            <person name="Azuma Y."/>
            <person name="Higashiura N."/>
            <person name="Hirakawa H."/>
            <person name="Matsushita K."/>
        </authorList>
    </citation>
    <scope>NUCLEOTIDE SEQUENCE [LARGE SCALE GENOMIC DNA]</scope>
    <source>
        <strain evidence="7 8">NBRC 13693</strain>
    </source>
</reference>
<keyword evidence="2" id="KW-1003">Cell membrane</keyword>
<evidence type="ECO:0000313" key="8">
    <source>
        <dbReference type="Proteomes" id="UP000032683"/>
    </source>
</evidence>
<dbReference type="EMBL" id="BANJ01000048">
    <property type="protein sequence ID" value="GAO00469.1"/>
    <property type="molecule type" value="Genomic_DNA"/>
</dbReference>
<accession>A0A0D6QAV7</accession>
<dbReference type="RefSeq" id="WP_048856785.1">
    <property type="nucleotide sequence ID" value="NZ_BANJ01000048.1"/>
</dbReference>
<dbReference type="SUPFAM" id="SSF53448">
    <property type="entry name" value="Nucleotide-diphospho-sugar transferases"/>
    <property type="match status" value="1"/>
</dbReference>
<dbReference type="AlphaFoldDB" id="A0A0D6QAV7"/>
<dbReference type="GO" id="GO:0016757">
    <property type="term" value="F:glycosyltransferase activity"/>
    <property type="evidence" value="ECO:0007669"/>
    <property type="project" value="UniProtKB-KW"/>
</dbReference>
<dbReference type="PANTHER" id="PTHR43646">
    <property type="entry name" value="GLYCOSYLTRANSFERASE"/>
    <property type="match status" value="1"/>
</dbReference>